<name>A0A5N5TKW1_9CRUS</name>
<dbReference type="Proteomes" id="UP000326759">
    <property type="component" value="Unassembled WGS sequence"/>
</dbReference>
<evidence type="ECO:0000313" key="1">
    <source>
        <dbReference type="EMBL" id="KAB7506791.1"/>
    </source>
</evidence>
<comment type="caution">
    <text evidence="1">The sequence shown here is derived from an EMBL/GenBank/DDBJ whole genome shotgun (WGS) entry which is preliminary data.</text>
</comment>
<sequence>MCLKETKMDSCKRILENRIINGNVYLIRNTGTLVFDAEEKFKEFSIEVIVQEIKETRTVNKCQLEIFYGNDFVLDSILLECNSEKGKLSLVMKLEVETEALNNSTYKTNFERKIRREINKINHVYDTNDESSCGSWLLKESILAYRIDDSPSLKGEYIDDESGIDFLNFRRFLSQKQREDSHLYQKSQARILKHFLMDVQNEFISPSE</sequence>
<reference evidence="1 2" key="1">
    <citation type="journal article" date="2019" name="PLoS Biol.">
        <title>Sex chromosomes control vertical transmission of feminizing Wolbachia symbionts in an isopod.</title>
        <authorList>
            <person name="Becking T."/>
            <person name="Chebbi M.A."/>
            <person name="Giraud I."/>
            <person name="Moumen B."/>
            <person name="Laverre T."/>
            <person name="Caubet Y."/>
            <person name="Peccoud J."/>
            <person name="Gilbert C."/>
            <person name="Cordaux R."/>
        </authorList>
    </citation>
    <scope>NUCLEOTIDE SEQUENCE [LARGE SCALE GENOMIC DNA]</scope>
    <source>
        <strain evidence="1">ANa2</strain>
        <tissue evidence="1">Whole body excluding digestive tract and cuticle</tissue>
    </source>
</reference>
<dbReference type="AlphaFoldDB" id="A0A5N5TKW1"/>
<evidence type="ECO:0000313" key="2">
    <source>
        <dbReference type="Proteomes" id="UP000326759"/>
    </source>
</evidence>
<dbReference type="EMBL" id="SEYY01000657">
    <property type="protein sequence ID" value="KAB7506791.1"/>
    <property type="molecule type" value="Genomic_DNA"/>
</dbReference>
<organism evidence="1 2">
    <name type="scientific">Armadillidium nasatum</name>
    <dbReference type="NCBI Taxonomy" id="96803"/>
    <lineage>
        <taxon>Eukaryota</taxon>
        <taxon>Metazoa</taxon>
        <taxon>Ecdysozoa</taxon>
        <taxon>Arthropoda</taxon>
        <taxon>Crustacea</taxon>
        <taxon>Multicrustacea</taxon>
        <taxon>Malacostraca</taxon>
        <taxon>Eumalacostraca</taxon>
        <taxon>Peracarida</taxon>
        <taxon>Isopoda</taxon>
        <taxon>Oniscidea</taxon>
        <taxon>Crinocheta</taxon>
        <taxon>Armadillidiidae</taxon>
        <taxon>Armadillidium</taxon>
    </lineage>
</organism>
<protein>
    <submittedName>
        <fullName evidence="1">Uncharacterized protein</fullName>
    </submittedName>
</protein>
<gene>
    <name evidence="1" type="ORF">Anas_07412</name>
</gene>
<accession>A0A5N5TKW1</accession>
<keyword evidence="2" id="KW-1185">Reference proteome</keyword>
<proteinExistence type="predicted"/>
<feature type="non-terminal residue" evidence="1">
    <location>
        <position position="208"/>
    </location>
</feature>